<dbReference type="EMBL" id="ML996088">
    <property type="protein sequence ID" value="KAF2151439.1"/>
    <property type="molecule type" value="Genomic_DNA"/>
</dbReference>
<evidence type="ECO:0000313" key="2">
    <source>
        <dbReference type="EMBL" id="KAF2151439.1"/>
    </source>
</evidence>
<organism evidence="2 3">
    <name type="scientific">Myriangium duriaei CBS 260.36</name>
    <dbReference type="NCBI Taxonomy" id="1168546"/>
    <lineage>
        <taxon>Eukaryota</taxon>
        <taxon>Fungi</taxon>
        <taxon>Dikarya</taxon>
        <taxon>Ascomycota</taxon>
        <taxon>Pezizomycotina</taxon>
        <taxon>Dothideomycetes</taxon>
        <taxon>Dothideomycetidae</taxon>
        <taxon>Myriangiales</taxon>
        <taxon>Myriangiaceae</taxon>
        <taxon>Myriangium</taxon>
    </lineage>
</organism>
<dbReference type="OrthoDB" id="4765225at2759"/>
<name>A0A9P4MIV2_9PEZI</name>
<feature type="compositionally biased region" description="Basic and acidic residues" evidence="1">
    <location>
        <begin position="50"/>
        <end position="59"/>
    </location>
</feature>
<feature type="compositionally biased region" description="Basic and acidic residues" evidence="1">
    <location>
        <begin position="84"/>
        <end position="117"/>
    </location>
</feature>
<dbReference type="AlphaFoldDB" id="A0A9P4MIV2"/>
<feature type="region of interest" description="Disordered" evidence="1">
    <location>
        <begin position="1"/>
        <end position="117"/>
    </location>
</feature>
<accession>A0A9P4MIV2</accession>
<comment type="caution">
    <text evidence="2">The sequence shown here is derived from an EMBL/GenBank/DDBJ whole genome shotgun (WGS) entry which is preliminary data.</text>
</comment>
<evidence type="ECO:0000256" key="1">
    <source>
        <dbReference type="SAM" id="MobiDB-lite"/>
    </source>
</evidence>
<protein>
    <submittedName>
        <fullName evidence="2">Uncharacterized protein</fullName>
    </submittedName>
</protein>
<gene>
    <name evidence="2" type="ORF">K461DRAFT_173053</name>
</gene>
<evidence type="ECO:0000313" key="3">
    <source>
        <dbReference type="Proteomes" id="UP000799439"/>
    </source>
</evidence>
<dbReference type="Proteomes" id="UP000799439">
    <property type="component" value="Unassembled WGS sequence"/>
</dbReference>
<keyword evidence="3" id="KW-1185">Reference proteome</keyword>
<feature type="compositionally biased region" description="Polar residues" evidence="1">
    <location>
        <begin position="29"/>
        <end position="47"/>
    </location>
</feature>
<proteinExistence type="predicted"/>
<sequence length="117" mass="12448">MQFTILRPLRLRAVGPTVQPHRLLATRASPGQSSSIATPSPKPSDSPQEGDVKSSRAMDSRSSPDTASLAKPAEPGAAQGQDEEGSHPVEQDKNKPAGEKRKQTERQGQKPLDAGDK</sequence>
<reference evidence="2" key="1">
    <citation type="journal article" date="2020" name="Stud. Mycol.">
        <title>101 Dothideomycetes genomes: a test case for predicting lifestyles and emergence of pathogens.</title>
        <authorList>
            <person name="Haridas S."/>
            <person name="Albert R."/>
            <person name="Binder M."/>
            <person name="Bloem J."/>
            <person name="Labutti K."/>
            <person name="Salamov A."/>
            <person name="Andreopoulos B."/>
            <person name="Baker S."/>
            <person name="Barry K."/>
            <person name="Bills G."/>
            <person name="Bluhm B."/>
            <person name="Cannon C."/>
            <person name="Castanera R."/>
            <person name="Culley D."/>
            <person name="Daum C."/>
            <person name="Ezra D."/>
            <person name="Gonzalez J."/>
            <person name="Henrissat B."/>
            <person name="Kuo A."/>
            <person name="Liang C."/>
            <person name="Lipzen A."/>
            <person name="Lutzoni F."/>
            <person name="Magnuson J."/>
            <person name="Mondo S."/>
            <person name="Nolan M."/>
            <person name="Ohm R."/>
            <person name="Pangilinan J."/>
            <person name="Park H.-J."/>
            <person name="Ramirez L."/>
            <person name="Alfaro M."/>
            <person name="Sun H."/>
            <person name="Tritt A."/>
            <person name="Yoshinaga Y."/>
            <person name="Zwiers L.-H."/>
            <person name="Turgeon B."/>
            <person name="Goodwin S."/>
            <person name="Spatafora J."/>
            <person name="Crous P."/>
            <person name="Grigoriev I."/>
        </authorList>
    </citation>
    <scope>NUCLEOTIDE SEQUENCE</scope>
    <source>
        <strain evidence="2">CBS 260.36</strain>
    </source>
</reference>